<proteinExistence type="predicted"/>
<feature type="domain" description="Adenylosuccinate lyase PurB C-terminal" evidence="7">
    <location>
        <begin position="329"/>
        <end position="449"/>
    </location>
</feature>
<dbReference type="CDD" id="cd01598">
    <property type="entry name" value="PurB"/>
    <property type="match status" value="1"/>
</dbReference>
<evidence type="ECO:0000256" key="5">
    <source>
        <dbReference type="ARBA" id="ARBA00025012"/>
    </source>
</evidence>
<dbReference type="SUPFAM" id="SSF48557">
    <property type="entry name" value="L-aspartase-like"/>
    <property type="match status" value="1"/>
</dbReference>
<evidence type="ECO:0000256" key="3">
    <source>
        <dbReference type="ARBA" id="ARBA00022755"/>
    </source>
</evidence>
<dbReference type="AlphaFoldDB" id="A0A1H1M2E9"/>
<keyword evidence="4 8" id="KW-0456">Lyase</keyword>
<keyword evidence="9" id="KW-1185">Reference proteome</keyword>
<dbReference type="OrthoDB" id="9768878at2"/>
<dbReference type="RefSeq" id="WP_083362458.1">
    <property type="nucleotide sequence ID" value="NZ_LT629742.1"/>
</dbReference>
<accession>A0A1H1M2E9</accession>
<dbReference type="Gene3D" id="1.10.40.30">
    <property type="entry name" value="Fumarase/aspartase (C-terminal domain)"/>
    <property type="match status" value="1"/>
</dbReference>
<comment type="pathway">
    <text evidence="1">Purine metabolism; IMP biosynthesis via de novo pathway; 5-amino-1-(5-phospho-D-ribosyl)imidazole-4-carboxamide from 5-amino-1-(5-phospho-D-ribosyl)imidazole-4-carboxylate: step 2/2.</text>
</comment>
<dbReference type="Proteomes" id="UP000181956">
    <property type="component" value="Chromosome I"/>
</dbReference>
<dbReference type="InterPro" id="IPR013539">
    <property type="entry name" value="PurB_C"/>
</dbReference>
<dbReference type="GO" id="GO:0006188">
    <property type="term" value="P:IMP biosynthetic process"/>
    <property type="evidence" value="ECO:0007669"/>
    <property type="project" value="InterPro"/>
</dbReference>
<evidence type="ECO:0000256" key="4">
    <source>
        <dbReference type="ARBA" id="ARBA00023239"/>
    </source>
</evidence>
<evidence type="ECO:0000256" key="1">
    <source>
        <dbReference type="ARBA" id="ARBA00004706"/>
    </source>
</evidence>
<dbReference type="GO" id="GO:0004018">
    <property type="term" value="F:N6-(1,2-dicarboxyethyl)AMP AMP-lyase (fumarate-forming) activity"/>
    <property type="evidence" value="ECO:0007669"/>
    <property type="project" value="InterPro"/>
</dbReference>
<name>A0A1H1M2E9_9MICO</name>
<dbReference type="PRINTS" id="PR00149">
    <property type="entry name" value="FUMRATELYASE"/>
</dbReference>
<comment type="pathway">
    <text evidence="2">Purine metabolism; AMP biosynthesis via de novo pathway; AMP from IMP: step 2/2.</text>
</comment>
<dbReference type="STRING" id="412690.SAMN04489834_0291"/>
<dbReference type="EMBL" id="LT629742">
    <property type="protein sequence ID" value="SDR80931.1"/>
    <property type="molecule type" value="Genomic_DNA"/>
</dbReference>
<organism evidence="8 9">
    <name type="scientific">Microterricola viridarii</name>
    <dbReference type="NCBI Taxonomy" id="412690"/>
    <lineage>
        <taxon>Bacteria</taxon>
        <taxon>Bacillati</taxon>
        <taxon>Actinomycetota</taxon>
        <taxon>Actinomycetes</taxon>
        <taxon>Micrococcales</taxon>
        <taxon>Microbacteriaceae</taxon>
        <taxon>Microterricola</taxon>
    </lineage>
</organism>
<sequence>MSPLPTQPLSPLDGRYQAAVSGLGEFLSEAGLNRARVQVEVEWLIYLTDHSMFGSAPLTAEQQASLRALVTDFGQAEIDELAELEAVTRHDVKAVEYLVRRRLASLGLDSIAELTHFACTSEDINNLSYALTVQSAVTTVWLPKLRGVIAKLAELAEQHRDAAMLCHTHGQPATPSTMGKELAVFVYRLGRIVGQLEGTEYLGKFSGATGTFAAHVVADPDAAWPTISQEFVEGLGLSWNPLTTQIESHDWQAELYNRVSHANRVLHNLATDIWTYISMGYFRQIPQAGATGSSTMPHKINPIRFENAEANLELSCAILDSLAATLVTSRLQRDLTDSSAQRNIGVGFGHSMLALDNIQRGLGEIDLAREVLLADLDANWEILGEAIQTVIRAEVAAGRSNIEDPYAMLKELTRGKRIGQAELVAFVSGLDIGDAAKERLLALTPSGYIGLANELVDRLPRA</sequence>
<dbReference type="InterPro" id="IPR047136">
    <property type="entry name" value="PurB_bact"/>
</dbReference>
<dbReference type="Pfam" id="PF08328">
    <property type="entry name" value="ASL_C"/>
    <property type="match status" value="1"/>
</dbReference>
<dbReference type="InterPro" id="IPR022761">
    <property type="entry name" value="Fumarate_lyase_N"/>
</dbReference>
<evidence type="ECO:0000259" key="6">
    <source>
        <dbReference type="Pfam" id="PF00206"/>
    </source>
</evidence>
<reference evidence="9" key="1">
    <citation type="submission" date="2016-10" db="EMBL/GenBank/DDBJ databases">
        <authorList>
            <person name="Varghese N."/>
            <person name="Submissions S."/>
        </authorList>
    </citation>
    <scope>NUCLEOTIDE SEQUENCE [LARGE SCALE GENOMIC DNA]</scope>
    <source>
        <strain evidence="9">DSM 21772</strain>
    </source>
</reference>
<dbReference type="PROSITE" id="PS00163">
    <property type="entry name" value="FUMARATE_LYASES"/>
    <property type="match status" value="1"/>
</dbReference>
<dbReference type="PANTHER" id="PTHR43411">
    <property type="entry name" value="ADENYLOSUCCINATE LYASE"/>
    <property type="match status" value="1"/>
</dbReference>
<dbReference type="InterPro" id="IPR008948">
    <property type="entry name" value="L-Aspartase-like"/>
</dbReference>
<dbReference type="InterPro" id="IPR020557">
    <property type="entry name" value="Fumarate_lyase_CS"/>
</dbReference>
<protein>
    <submittedName>
        <fullName evidence="8">Adenylosuccinate lyase</fullName>
    </submittedName>
</protein>
<dbReference type="Gene3D" id="1.20.200.10">
    <property type="entry name" value="Fumarase/aspartase (Central domain)"/>
    <property type="match status" value="1"/>
</dbReference>
<dbReference type="InterPro" id="IPR000362">
    <property type="entry name" value="Fumarate_lyase_fam"/>
</dbReference>
<dbReference type="InterPro" id="IPR024083">
    <property type="entry name" value="Fumarase/histidase_N"/>
</dbReference>
<gene>
    <name evidence="8" type="ORF">SAMN04489834_0291</name>
</gene>
<evidence type="ECO:0000259" key="7">
    <source>
        <dbReference type="Pfam" id="PF08328"/>
    </source>
</evidence>
<dbReference type="NCBIfam" id="NF006764">
    <property type="entry name" value="PRK09285.1"/>
    <property type="match status" value="1"/>
</dbReference>
<feature type="domain" description="Fumarate lyase N-terminal" evidence="6">
    <location>
        <begin position="14"/>
        <end position="308"/>
    </location>
</feature>
<evidence type="ECO:0000256" key="2">
    <source>
        <dbReference type="ARBA" id="ARBA00004734"/>
    </source>
</evidence>
<dbReference type="Gene3D" id="1.10.275.10">
    <property type="entry name" value="Fumarase/aspartase (N-terminal domain)"/>
    <property type="match status" value="1"/>
</dbReference>
<evidence type="ECO:0000313" key="8">
    <source>
        <dbReference type="EMBL" id="SDR80931.1"/>
    </source>
</evidence>
<keyword evidence="3" id="KW-0658">Purine biosynthesis</keyword>
<evidence type="ECO:0000313" key="9">
    <source>
        <dbReference type="Proteomes" id="UP000181956"/>
    </source>
</evidence>
<comment type="function">
    <text evidence="5">Catalyzes two reactions in de novo purine nucleotide biosynthesis. Catalyzes the breakdown of 5-aminoimidazole- (N-succinylocarboxamide) ribotide (SAICAR or 2-[5-amino-1-(5-phospho-beta-D-ribosyl)imidazole-4-carboxamido]succinate) to 5-aminoimidazole-4-carboxamide ribotide (AICAR or 5-amino-1-(5-phospho-beta-D-ribosyl)imidazole-4-carboxamide) and fumarate, and of adenylosuccinate (ADS or N(6)-(1,2-dicarboxyethyl)-AMP) to adenosine monophosphate (AMP) and fumarate.</text>
</comment>
<dbReference type="Pfam" id="PF00206">
    <property type="entry name" value="Lyase_1"/>
    <property type="match status" value="1"/>
</dbReference>
<dbReference type="PANTHER" id="PTHR43411:SF1">
    <property type="entry name" value="ADENYLOSUCCINATE LYASE"/>
    <property type="match status" value="1"/>
</dbReference>